<proteinExistence type="predicted"/>
<protein>
    <submittedName>
        <fullName evidence="2">VanZ family protein</fullName>
    </submittedName>
</protein>
<keyword evidence="1" id="KW-1133">Transmembrane helix</keyword>
<dbReference type="PANTHER" id="PTHR28008">
    <property type="entry name" value="DOMAIN PROTEIN, PUTATIVE (AFU_ORTHOLOGUE AFUA_3G10980)-RELATED"/>
    <property type="match status" value="1"/>
</dbReference>
<accession>A0A7X7R7V4</accession>
<dbReference type="NCBIfam" id="NF037970">
    <property type="entry name" value="vanZ_1"/>
    <property type="match status" value="1"/>
</dbReference>
<feature type="transmembrane region" description="Helical" evidence="1">
    <location>
        <begin position="12"/>
        <end position="34"/>
    </location>
</feature>
<dbReference type="Proteomes" id="UP000536534">
    <property type="component" value="Unassembled WGS sequence"/>
</dbReference>
<evidence type="ECO:0000313" key="2">
    <source>
        <dbReference type="EMBL" id="NLF53909.1"/>
    </source>
</evidence>
<feature type="transmembrane region" description="Helical" evidence="1">
    <location>
        <begin position="46"/>
        <end position="63"/>
    </location>
</feature>
<feature type="transmembrane region" description="Helical" evidence="1">
    <location>
        <begin position="70"/>
        <end position="90"/>
    </location>
</feature>
<dbReference type="AlphaFoldDB" id="A0A7X7R7V4"/>
<reference evidence="2 3" key="1">
    <citation type="journal article" date="2020" name="Biotechnol. Biofuels">
        <title>New insights from the biogas microbiome by comprehensive genome-resolved metagenomics of nearly 1600 species originating from multiple anaerobic digesters.</title>
        <authorList>
            <person name="Campanaro S."/>
            <person name="Treu L."/>
            <person name="Rodriguez-R L.M."/>
            <person name="Kovalovszki A."/>
            <person name="Ziels R.M."/>
            <person name="Maus I."/>
            <person name="Zhu X."/>
            <person name="Kougias P.G."/>
            <person name="Basile A."/>
            <person name="Luo G."/>
            <person name="Schluter A."/>
            <person name="Konstantinidis K.T."/>
            <person name="Angelidaki I."/>
        </authorList>
    </citation>
    <scope>NUCLEOTIDE SEQUENCE [LARGE SCALE GENOMIC DNA]</scope>
    <source>
        <strain evidence="2">AS06rmzACSIP_256</strain>
    </source>
</reference>
<sequence length="120" mass="13365">MPKRTASFSFRPLLRLAFLLALAAAFWLALMPVPEMVRLLDWQDKIEHALLFAALALLGLAAWPAQPLRVAGGLLLYGVTMELAQSMTAYRYGDPLDWLADAVGVAAVTAFVLLRRRKRR</sequence>
<gene>
    <name evidence="2" type="primary">vanZ</name>
    <name evidence="2" type="ORF">GX576_05835</name>
</gene>
<comment type="caution">
    <text evidence="2">The sequence shown here is derived from an EMBL/GenBank/DDBJ whole genome shotgun (WGS) entry which is preliminary data.</text>
</comment>
<keyword evidence="1" id="KW-0472">Membrane</keyword>
<dbReference type="EMBL" id="JAAYYV010000154">
    <property type="protein sequence ID" value="NLF53909.1"/>
    <property type="molecule type" value="Genomic_DNA"/>
</dbReference>
<name>A0A7X7R7V4_9RHOO</name>
<organism evidence="2 3">
    <name type="scientific">Thauera phenolivorans</name>
    <dbReference type="NCBI Taxonomy" id="1792543"/>
    <lineage>
        <taxon>Bacteria</taxon>
        <taxon>Pseudomonadati</taxon>
        <taxon>Pseudomonadota</taxon>
        <taxon>Betaproteobacteria</taxon>
        <taxon>Rhodocyclales</taxon>
        <taxon>Zoogloeaceae</taxon>
        <taxon>Thauera</taxon>
    </lineage>
</organism>
<evidence type="ECO:0000313" key="3">
    <source>
        <dbReference type="Proteomes" id="UP000536534"/>
    </source>
</evidence>
<evidence type="ECO:0000256" key="1">
    <source>
        <dbReference type="SAM" id="Phobius"/>
    </source>
</evidence>
<keyword evidence="1" id="KW-0812">Transmembrane</keyword>
<dbReference type="PANTHER" id="PTHR28008:SF1">
    <property type="entry name" value="DOMAIN PROTEIN, PUTATIVE (AFU_ORTHOLOGUE AFUA_3G10980)-RELATED"/>
    <property type="match status" value="1"/>
</dbReference>
<feature type="transmembrane region" description="Helical" evidence="1">
    <location>
        <begin position="96"/>
        <end position="114"/>
    </location>
</feature>
<dbReference type="OrthoDB" id="5568182at2"/>